<dbReference type="SUPFAM" id="SSF52402">
    <property type="entry name" value="Adenine nucleotide alpha hydrolases-like"/>
    <property type="match status" value="1"/>
</dbReference>
<evidence type="ECO:0000256" key="4">
    <source>
        <dbReference type="ARBA" id="ARBA00022553"/>
    </source>
</evidence>
<dbReference type="SMART" id="SM00388">
    <property type="entry name" value="HisKA"/>
    <property type="match status" value="1"/>
</dbReference>
<keyword evidence="9" id="KW-0067">ATP-binding</keyword>
<feature type="domain" description="Histidine kinase" evidence="14">
    <location>
        <begin position="684"/>
        <end position="902"/>
    </location>
</feature>
<evidence type="ECO:0000256" key="8">
    <source>
        <dbReference type="ARBA" id="ARBA00022777"/>
    </source>
</evidence>
<evidence type="ECO:0000256" key="7">
    <source>
        <dbReference type="ARBA" id="ARBA00022741"/>
    </source>
</evidence>
<dbReference type="InterPro" id="IPR003018">
    <property type="entry name" value="GAF"/>
</dbReference>
<organism evidence="15 16">
    <name type="scientific">Pannonibacter tanglangensis</name>
    <dbReference type="NCBI Taxonomy" id="2750084"/>
    <lineage>
        <taxon>Bacteria</taxon>
        <taxon>Pseudomonadati</taxon>
        <taxon>Pseudomonadota</taxon>
        <taxon>Alphaproteobacteria</taxon>
        <taxon>Hyphomicrobiales</taxon>
        <taxon>Stappiaceae</taxon>
        <taxon>Pannonibacter</taxon>
    </lineage>
</organism>
<dbReference type="Gene3D" id="1.10.287.130">
    <property type="match status" value="1"/>
</dbReference>
<keyword evidence="10 13" id="KW-1133">Transmembrane helix</keyword>
<dbReference type="Gene3D" id="3.30.450.40">
    <property type="match status" value="1"/>
</dbReference>
<evidence type="ECO:0000256" key="12">
    <source>
        <dbReference type="ARBA" id="ARBA00023136"/>
    </source>
</evidence>
<dbReference type="InterPro" id="IPR025201">
    <property type="entry name" value="KdpD_TM"/>
</dbReference>
<dbReference type="PANTHER" id="PTHR45569:SF1">
    <property type="entry name" value="SENSOR PROTEIN KDPD"/>
    <property type="match status" value="1"/>
</dbReference>
<dbReference type="GO" id="GO:0005737">
    <property type="term" value="C:cytoplasm"/>
    <property type="evidence" value="ECO:0007669"/>
    <property type="project" value="UniProtKB-ARBA"/>
</dbReference>
<dbReference type="Pfam" id="PF13492">
    <property type="entry name" value="GAF_3"/>
    <property type="match status" value="1"/>
</dbReference>
<name>A0A7X5JAI7_9HYPH</name>
<comment type="catalytic activity">
    <reaction evidence="1">
        <text>ATP + protein L-histidine = ADP + protein N-phospho-L-histidine.</text>
        <dbReference type="EC" id="2.7.13.3"/>
    </reaction>
</comment>
<dbReference type="PROSITE" id="PS50109">
    <property type="entry name" value="HIS_KIN"/>
    <property type="match status" value="1"/>
</dbReference>
<gene>
    <name evidence="15" type="ORF">GWI72_14355</name>
</gene>
<keyword evidence="8" id="KW-0418">Kinase</keyword>
<evidence type="ECO:0000256" key="11">
    <source>
        <dbReference type="ARBA" id="ARBA00023012"/>
    </source>
</evidence>
<keyword evidence="11" id="KW-0902">Two-component regulatory system</keyword>
<keyword evidence="16" id="KW-1185">Reference proteome</keyword>
<dbReference type="Gene3D" id="3.30.565.10">
    <property type="entry name" value="Histidine kinase-like ATPase, C-terminal domain"/>
    <property type="match status" value="1"/>
</dbReference>
<dbReference type="RefSeq" id="WP_161709011.1">
    <property type="nucleotide sequence ID" value="NZ_JAABLQ010000001.1"/>
</dbReference>
<dbReference type="GO" id="GO:0005524">
    <property type="term" value="F:ATP binding"/>
    <property type="evidence" value="ECO:0007669"/>
    <property type="project" value="UniProtKB-KW"/>
</dbReference>
<reference evidence="16" key="1">
    <citation type="submission" date="2020-01" db="EMBL/GenBank/DDBJ databases">
        <authorList>
            <person name="Fang Y."/>
            <person name="Sun R."/>
            <person name="Nie L."/>
            <person name="He J."/>
            <person name="Hao L."/>
            <person name="Wang L."/>
            <person name="Su S."/>
            <person name="Lv E."/>
            <person name="Zhang Z."/>
            <person name="Xie R."/>
            <person name="Liu H."/>
        </authorList>
    </citation>
    <scope>NUCLEOTIDE SEQUENCE [LARGE SCALE GENOMIC DNA]</scope>
    <source>
        <strain evidence="16">XCT-53</strain>
    </source>
</reference>
<dbReference type="PANTHER" id="PTHR45569">
    <property type="entry name" value="SENSOR PROTEIN KDPD"/>
    <property type="match status" value="1"/>
</dbReference>
<feature type="transmembrane region" description="Helical" evidence="13">
    <location>
        <begin position="488"/>
        <end position="506"/>
    </location>
</feature>
<dbReference type="InterPro" id="IPR014729">
    <property type="entry name" value="Rossmann-like_a/b/a_fold"/>
</dbReference>
<dbReference type="CDD" id="cd00082">
    <property type="entry name" value="HisKA"/>
    <property type="match status" value="1"/>
</dbReference>
<dbReference type="InterPro" id="IPR036890">
    <property type="entry name" value="HATPase_C_sf"/>
</dbReference>
<evidence type="ECO:0000256" key="6">
    <source>
        <dbReference type="ARBA" id="ARBA00022692"/>
    </source>
</evidence>
<keyword evidence="12 13" id="KW-0472">Membrane</keyword>
<evidence type="ECO:0000259" key="14">
    <source>
        <dbReference type="PROSITE" id="PS50109"/>
    </source>
</evidence>
<dbReference type="Pfam" id="PF00512">
    <property type="entry name" value="HisKA"/>
    <property type="match status" value="1"/>
</dbReference>
<sequence>MTPAEDDRPAPETFLEVARAESEPPQKRGKLKIFLGAAPGVGKTYAMLEEAHLRRRAGVDVVAALVETHGRMETAAELVGLALLPRRRVPYRGQVLTELDVDALIERRPQLALIDELAHSNPPGSRHPKRWQDVMEVLDSGIDVLTTLNIQHIESLNDAVTRISGARVQETVPDAVVAEADAIELIDLPPDELIDRLKDGKIYRPAQAGQALENFFTRDKLTALREMALRTTAGQVDAEILSLMQAKATRGPLPSGERLMVCINEAPVAKTLVRSGKRMAERAKIPWLVVTVVTPTHEALGADAQQQMQDAMRLAETLGAEPVTLRAESDVAGELLRFARSRNVSRLLIGRPRWQKSPWRRVTALFREPVSDRLLDGATDFEVTVVTPNVRNERRKAVARPRIDTQPKGYVAAVVVTAVATVLGLPVESVDLIPSSALTVFYLLGVMLVGAHYGLGPSLFASVLAFLCYNFFFIHPTLTLSIAQPSEVVALSVFLLGALFTGNLASRLKAQIESMRATQTRIETLYTFARKIASATKFDDVLWAAAAHGAKALNARTLILTPDAGGALQQVQGHPTIEEHLDARAAGAAQWAFEKAEAAGTGTGTLPGSDWLFVPLATAGKPFGVFGVAFADPQRAADPETRRLLLAVEDQVAVAIERNRLAEELSNARVAAESDQLRAALLNSVSHDLRTPLVTVIGSMSSLADPDTDLPREDRQALVETALDEARRLDRYVQNLLDMTRLGHGALKPRQGAVDIREIIGRVRSDLARTLMRHRLNVEVPRDFPMLQVDPVLIGQALINLLENAAKYAPAGTEISVRAGLAAEGGAEIQVIDEGPGIPAGDREKVFDLFHRAARGDGAPAGTGMGLAIVRGLVAAHGGTVRATSGPDGKGAALVMTLPLATPQASELETET</sequence>
<comment type="subcellular location">
    <subcellularLocation>
        <location evidence="2">Membrane</location>
        <topology evidence="2">Multi-pass membrane protein</topology>
    </subcellularLocation>
</comment>
<dbReference type="SMART" id="SM00387">
    <property type="entry name" value="HATPase_c"/>
    <property type="match status" value="1"/>
</dbReference>
<dbReference type="AlphaFoldDB" id="A0A7X5JAI7"/>
<comment type="caution">
    <text evidence="15">The sequence shown here is derived from an EMBL/GenBank/DDBJ whole genome shotgun (WGS) entry which is preliminary data.</text>
</comment>
<dbReference type="EMBL" id="JAABLQ010000001">
    <property type="protein sequence ID" value="NBN79455.1"/>
    <property type="molecule type" value="Genomic_DNA"/>
</dbReference>
<dbReference type="Gene3D" id="1.20.120.620">
    <property type="entry name" value="Backbone structure of the membrane domain of e. Coli histidine kinase receptor kdpd"/>
    <property type="match status" value="1"/>
</dbReference>
<evidence type="ECO:0000256" key="10">
    <source>
        <dbReference type="ARBA" id="ARBA00022989"/>
    </source>
</evidence>
<keyword evidence="6 13" id="KW-0812">Transmembrane</keyword>
<dbReference type="SUPFAM" id="SSF55874">
    <property type="entry name" value="ATPase domain of HSP90 chaperone/DNA topoisomerase II/histidine kinase"/>
    <property type="match status" value="1"/>
</dbReference>
<dbReference type="InterPro" id="IPR003594">
    <property type="entry name" value="HATPase_dom"/>
</dbReference>
<dbReference type="InterPro" id="IPR052023">
    <property type="entry name" value="Histidine_kinase_KdpD"/>
</dbReference>
<dbReference type="PRINTS" id="PR00344">
    <property type="entry name" value="BCTRLSENSOR"/>
</dbReference>
<evidence type="ECO:0000313" key="15">
    <source>
        <dbReference type="EMBL" id="NBN79455.1"/>
    </source>
</evidence>
<feature type="transmembrane region" description="Helical" evidence="13">
    <location>
        <begin position="409"/>
        <end position="427"/>
    </location>
</feature>
<dbReference type="InterPro" id="IPR003661">
    <property type="entry name" value="HisK_dim/P_dom"/>
</dbReference>
<dbReference type="GO" id="GO:0005886">
    <property type="term" value="C:plasma membrane"/>
    <property type="evidence" value="ECO:0007669"/>
    <property type="project" value="TreeGrafter"/>
</dbReference>
<dbReference type="FunFam" id="3.40.50.300:FF:000483">
    <property type="entry name" value="Sensor histidine kinase KdpD"/>
    <property type="match status" value="1"/>
</dbReference>
<dbReference type="InterPro" id="IPR005467">
    <property type="entry name" value="His_kinase_dom"/>
</dbReference>
<protein>
    <recommendedName>
        <fullName evidence="3">histidine kinase</fullName>
        <ecNumber evidence="3">2.7.13.3</ecNumber>
    </recommendedName>
</protein>
<dbReference type="EC" id="2.7.13.3" evidence="3"/>
<evidence type="ECO:0000256" key="3">
    <source>
        <dbReference type="ARBA" id="ARBA00012438"/>
    </source>
</evidence>
<feature type="transmembrane region" description="Helical" evidence="13">
    <location>
        <begin position="433"/>
        <end position="451"/>
    </location>
</feature>
<keyword evidence="5" id="KW-0808">Transferase</keyword>
<keyword evidence="7" id="KW-0547">Nucleotide-binding</keyword>
<evidence type="ECO:0000256" key="13">
    <source>
        <dbReference type="SAM" id="Phobius"/>
    </source>
</evidence>
<dbReference type="Pfam" id="PF02702">
    <property type="entry name" value="KdpD"/>
    <property type="match status" value="1"/>
</dbReference>
<keyword evidence="4" id="KW-0597">Phosphoprotein</keyword>
<evidence type="ECO:0000256" key="9">
    <source>
        <dbReference type="ARBA" id="ARBA00022840"/>
    </source>
</evidence>
<dbReference type="Pfam" id="PF02518">
    <property type="entry name" value="HATPase_c"/>
    <property type="match status" value="1"/>
</dbReference>
<evidence type="ECO:0000256" key="5">
    <source>
        <dbReference type="ARBA" id="ARBA00022679"/>
    </source>
</evidence>
<dbReference type="SUPFAM" id="SSF47384">
    <property type="entry name" value="Homodimeric domain of signal transducing histidine kinase"/>
    <property type="match status" value="1"/>
</dbReference>
<proteinExistence type="predicted"/>
<dbReference type="InterPro" id="IPR004358">
    <property type="entry name" value="Sig_transdc_His_kin-like_C"/>
</dbReference>
<dbReference type="Gene3D" id="3.40.50.620">
    <property type="entry name" value="HUPs"/>
    <property type="match status" value="1"/>
</dbReference>
<evidence type="ECO:0000256" key="2">
    <source>
        <dbReference type="ARBA" id="ARBA00004141"/>
    </source>
</evidence>
<dbReference type="InterPro" id="IPR036097">
    <property type="entry name" value="HisK_dim/P_sf"/>
</dbReference>
<dbReference type="InterPro" id="IPR029016">
    <property type="entry name" value="GAF-like_dom_sf"/>
</dbReference>
<dbReference type="InterPro" id="IPR027417">
    <property type="entry name" value="P-loop_NTPase"/>
</dbReference>
<dbReference type="SUPFAM" id="SSF55781">
    <property type="entry name" value="GAF domain-like"/>
    <property type="match status" value="1"/>
</dbReference>
<dbReference type="GO" id="GO:0000155">
    <property type="term" value="F:phosphorelay sensor kinase activity"/>
    <property type="evidence" value="ECO:0007669"/>
    <property type="project" value="InterPro"/>
</dbReference>
<dbReference type="InterPro" id="IPR003852">
    <property type="entry name" value="Sig_transdc_His_kinase_KdpD_N"/>
</dbReference>
<evidence type="ECO:0000256" key="1">
    <source>
        <dbReference type="ARBA" id="ARBA00000085"/>
    </source>
</evidence>
<dbReference type="Proteomes" id="UP000586722">
    <property type="component" value="Unassembled WGS sequence"/>
</dbReference>
<dbReference type="InterPro" id="IPR038318">
    <property type="entry name" value="KdpD_sf"/>
</dbReference>
<accession>A0A7X5JAI7</accession>
<feature type="transmembrane region" description="Helical" evidence="13">
    <location>
        <begin position="458"/>
        <end position="476"/>
    </location>
</feature>
<dbReference type="Gene3D" id="3.40.50.300">
    <property type="entry name" value="P-loop containing nucleotide triphosphate hydrolases"/>
    <property type="match status" value="1"/>
</dbReference>
<dbReference type="Pfam" id="PF13493">
    <property type="entry name" value="DUF4118"/>
    <property type="match status" value="1"/>
</dbReference>
<evidence type="ECO:0000313" key="16">
    <source>
        <dbReference type="Proteomes" id="UP000586722"/>
    </source>
</evidence>